<evidence type="ECO:0000313" key="12">
    <source>
        <dbReference type="EMBL" id="AGC71401.1"/>
    </source>
</evidence>
<evidence type="ECO:0000256" key="2">
    <source>
        <dbReference type="ARBA" id="ARBA00005153"/>
    </source>
</evidence>
<dbReference type="InterPro" id="IPR001674">
    <property type="entry name" value="GMP_synth_C"/>
</dbReference>
<dbReference type="FunFam" id="3.40.50.880:FF:000001">
    <property type="entry name" value="GMP synthase [glutamine-hydrolyzing]"/>
    <property type="match status" value="1"/>
</dbReference>
<dbReference type="GO" id="GO:0005524">
    <property type="term" value="F:ATP binding"/>
    <property type="evidence" value="ECO:0007669"/>
    <property type="project" value="UniProtKB-UniRule"/>
</dbReference>
<evidence type="ECO:0000256" key="7">
    <source>
        <dbReference type="ARBA" id="ARBA00022840"/>
    </source>
</evidence>
<dbReference type="GO" id="GO:0005829">
    <property type="term" value="C:cytosol"/>
    <property type="evidence" value="ECO:0007669"/>
    <property type="project" value="TreeGrafter"/>
</dbReference>
<feature type="binding site" evidence="10">
    <location>
        <begin position="264"/>
        <end position="270"/>
    </location>
    <ligand>
        <name>ATP</name>
        <dbReference type="ChEBI" id="CHEBI:30616"/>
    </ligand>
</feature>
<evidence type="ECO:0000256" key="1">
    <source>
        <dbReference type="ARBA" id="ARBA00002332"/>
    </source>
</evidence>
<keyword evidence="3 9" id="KW-0436">Ligase</keyword>
<reference evidence="12" key="1">
    <citation type="submission" date="2012-09" db="EMBL/GenBank/DDBJ databases">
        <title>Metagenomic Characterization of a Microbial Community in Wastewater Detects High Levels of Antibiotic Resistance.</title>
        <authorList>
            <person name="Abrams M."/>
            <person name="Caldwell A."/>
            <person name="Vandaei E."/>
            <person name="Lee W."/>
            <person name="Perrott J."/>
            <person name="Khan S.Y."/>
            <person name="Ta J."/>
            <person name="Romero D."/>
            <person name="Nguyen V."/>
            <person name="Pourmand N."/>
            <person name="Ouverney C.C."/>
        </authorList>
    </citation>
    <scope>NUCLEOTIDE SEQUENCE</scope>
</reference>
<sequence>MKPKDISYTSSASTPVSRQTPIGFTSWRQILMADASRSSNQWNSESVLVLDFGSQYAQLIARRVREQNVYCEIVRHDISIEAIRRRNPAAIILSGGPASVYAEGAPRCASGLFELDIPILGICYGMQLIADSLGGNVSHCASREFGRARLQVKVNEGLFAGLPSDMEVWMSHGDQVTGLSEQFTTLASTPTCPVAAVRHHTKPIVAIQFHPEVTHTPMGGTILHNFLYNIAKCEGKWHLSDFADQCIQQIREKVGDQRVICGLSGGVDSSVTAALLYKAIGSQLSCILVDNGLLRKNEQTAVIQEFTEHFKADLHVVHGEDRFLSALAGITEPQEKRRRIGHAFIDCFKEEAKKISDAKFLAQGTLYPDVIESGAAPDGPAATIKLHHNVGGLPEELGFELIEPLRDLFKDEVRRLGSELGLPEQLVWRHPFPGPGLAVRCLGEVTREKLQVLREADQIVVSEIASAGLYRQTSQAFAVLLPVQSVGVMGDARTYENAVAVRCVNTDDFMTADWSHLPYEVLAKISSRIINEVRGVNRVCYDISSKPPATIEWE</sequence>
<dbReference type="PRINTS" id="PR00096">
    <property type="entry name" value="GATASE"/>
</dbReference>
<dbReference type="GO" id="GO:0003921">
    <property type="term" value="F:GMP synthase activity"/>
    <property type="evidence" value="ECO:0007669"/>
    <property type="project" value="InterPro"/>
</dbReference>
<dbReference type="NCBIfam" id="NF000848">
    <property type="entry name" value="PRK00074.1"/>
    <property type="match status" value="1"/>
</dbReference>
<dbReference type="Pfam" id="PF00958">
    <property type="entry name" value="GMP_synt_C"/>
    <property type="match status" value="1"/>
</dbReference>
<comment type="subunit">
    <text evidence="9">Homodimer.</text>
</comment>
<dbReference type="InterPro" id="IPR014729">
    <property type="entry name" value="Rossmann-like_a/b/a_fold"/>
</dbReference>
<feature type="domain" description="GMPS ATP-PPase" evidence="11">
    <location>
        <begin position="237"/>
        <end position="429"/>
    </location>
</feature>
<keyword evidence="7 9" id="KW-0067">ATP-binding</keyword>
<dbReference type="InterPro" id="IPR029062">
    <property type="entry name" value="Class_I_gatase-like"/>
</dbReference>
<feature type="active site" evidence="9">
    <location>
        <position position="210"/>
    </location>
</feature>
<evidence type="ECO:0000256" key="6">
    <source>
        <dbReference type="ARBA" id="ARBA00022755"/>
    </source>
</evidence>
<dbReference type="CDD" id="cd01997">
    <property type="entry name" value="GMP_synthase_C"/>
    <property type="match status" value="1"/>
</dbReference>
<dbReference type="Gene3D" id="3.40.50.880">
    <property type="match status" value="1"/>
</dbReference>
<dbReference type="PROSITE" id="PS51273">
    <property type="entry name" value="GATASE_TYPE_1"/>
    <property type="match status" value="1"/>
</dbReference>
<keyword evidence="8 9" id="KW-0315">Glutamine amidotransferase</keyword>
<proteinExistence type="inferred from homology"/>
<dbReference type="SUPFAM" id="SSF52402">
    <property type="entry name" value="Adenine nucleotide alpha hydrolases-like"/>
    <property type="match status" value="1"/>
</dbReference>
<dbReference type="AlphaFoldDB" id="L7VVS1"/>
<dbReference type="InterPro" id="IPR017926">
    <property type="entry name" value="GATASE"/>
</dbReference>
<evidence type="ECO:0000256" key="8">
    <source>
        <dbReference type="ARBA" id="ARBA00022962"/>
    </source>
</evidence>
<evidence type="ECO:0000256" key="4">
    <source>
        <dbReference type="ARBA" id="ARBA00022741"/>
    </source>
</evidence>
<evidence type="ECO:0000256" key="9">
    <source>
        <dbReference type="HAMAP-Rule" id="MF_00344"/>
    </source>
</evidence>
<evidence type="ECO:0000259" key="11">
    <source>
        <dbReference type="PROSITE" id="PS51553"/>
    </source>
</evidence>
<dbReference type="PRINTS" id="PR00099">
    <property type="entry name" value="CPSGATASE"/>
</dbReference>
<dbReference type="PROSITE" id="PS51553">
    <property type="entry name" value="GMPS_ATP_PPASE"/>
    <property type="match status" value="1"/>
</dbReference>
<dbReference type="HAMAP" id="MF_00344">
    <property type="entry name" value="GMP_synthase"/>
    <property type="match status" value="1"/>
</dbReference>
<dbReference type="NCBIfam" id="TIGR00888">
    <property type="entry name" value="guaA_Nterm"/>
    <property type="match status" value="1"/>
</dbReference>
<dbReference type="Pfam" id="PF00117">
    <property type="entry name" value="GATase"/>
    <property type="match status" value="1"/>
</dbReference>
<dbReference type="SUPFAM" id="SSF54810">
    <property type="entry name" value="GMP synthetase C-terminal dimerisation domain"/>
    <property type="match status" value="1"/>
</dbReference>
<dbReference type="InterPro" id="IPR025777">
    <property type="entry name" value="GMPS_ATP_PPase_dom"/>
</dbReference>
<dbReference type="InterPro" id="IPR022310">
    <property type="entry name" value="NAD/GMP_synthase"/>
</dbReference>
<feature type="active site" evidence="9">
    <location>
        <position position="212"/>
    </location>
</feature>
<dbReference type="PANTHER" id="PTHR11922">
    <property type="entry name" value="GMP SYNTHASE-RELATED"/>
    <property type="match status" value="1"/>
</dbReference>
<dbReference type="InterPro" id="IPR022955">
    <property type="entry name" value="GMP_synthase"/>
</dbReference>
<dbReference type="FunFam" id="3.30.300.10:FF:000002">
    <property type="entry name" value="GMP synthase [glutamine-hydrolyzing]"/>
    <property type="match status" value="1"/>
</dbReference>
<gene>
    <name evidence="9" type="primary">guaA</name>
</gene>
<comment type="function">
    <text evidence="1 9">Catalyzes the synthesis of GMP from XMP.</text>
</comment>
<dbReference type="EMBL" id="JX649870">
    <property type="protein sequence ID" value="AGC71401.1"/>
    <property type="molecule type" value="Genomic_DNA"/>
</dbReference>
<evidence type="ECO:0000256" key="10">
    <source>
        <dbReference type="PROSITE-ProRule" id="PRU00886"/>
    </source>
</evidence>
<dbReference type="PRINTS" id="PR00097">
    <property type="entry name" value="ANTSNTHASEII"/>
</dbReference>
<dbReference type="Gene3D" id="3.40.50.620">
    <property type="entry name" value="HUPs"/>
    <property type="match status" value="1"/>
</dbReference>
<dbReference type="EC" id="6.3.5.2" evidence="9"/>
<accession>L7VVS1</accession>
<dbReference type="InterPro" id="IPR004739">
    <property type="entry name" value="GMP_synth_GATase"/>
</dbReference>
<feature type="active site" description="Nucleophile" evidence="9">
    <location>
        <position position="123"/>
    </location>
</feature>
<keyword evidence="6 9" id="KW-0658">Purine biosynthesis</keyword>
<dbReference type="CDD" id="cd01742">
    <property type="entry name" value="GATase1_GMP_Synthase"/>
    <property type="match status" value="1"/>
</dbReference>
<name>L7VVS1_9BACT</name>
<evidence type="ECO:0000256" key="3">
    <source>
        <dbReference type="ARBA" id="ARBA00022598"/>
    </source>
</evidence>
<comment type="pathway">
    <text evidence="2 9">Purine metabolism; GMP biosynthesis; GMP from XMP (L-Gln route): step 1/1.</text>
</comment>
<dbReference type="FunFam" id="3.40.50.620:FF:000001">
    <property type="entry name" value="GMP synthase [glutamine-hydrolyzing]"/>
    <property type="match status" value="1"/>
</dbReference>
<dbReference type="UniPathway" id="UPA00189">
    <property type="reaction ID" value="UER00296"/>
</dbReference>
<dbReference type="Gene3D" id="3.30.300.10">
    <property type="match status" value="1"/>
</dbReference>
<evidence type="ECO:0000256" key="5">
    <source>
        <dbReference type="ARBA" id="ARBA00022749"/>
    </source>
</evidence>
<dbReference type="SUPFAM" id="SSF52317">
    <property type="entry name" value="Class I glutamine amidotransferase-like"/>
    <property type="match status" value="1"/>
</dbReference>
<keyword evidence="4 9" id="KW-0547">Nucleotide-binding</keyword>
<protein>
    <recommendedName>
        <fullName evidence="9">GMP synthase [glutamine-hydrolyzing]</fullName>
        <ecNumber evidence="9">6.3.5.2</ecNumber>
    </recommendedName>
    <alternativeName>
        <fullName evidence="9">GMP synthetase</fullName>
    </alternativeName>
    <alternativeName>
        <fullName evidence="9">Glutamine amidotransferase</fullName>
    </alternativeName>
</protein>
<dbReference type="PANTHER" id="PTHR11922:SF2">
    <property type="entry name" value="GMP SYNTHASE [GLUTAMINE-HYDROLYZING]"/>
    <property type="match status" value="1"/>
</dbReference>
<dbReference type="NCBIfam" id="TIGR00884">
    <property type="entry name" value="guaA_Cterm"/>
    <property type="match status" value="1"/>
</dbReference>
<keyword evidence="5 9" id="KW-0332">GMP biosynthesis</keyword>
<organism evidence="12">
    <name type="scientific">uncultured bacterium A1Q1_fos_1815</name>
    <dbReference type="NCBI Taxonomy" id="1256553"/>
    <lineage>
        <taxon>Bacteria</taxon>
        <taxon>environmental samples</taxon>
    </lineage>
</organism>
<comment type="catalytic activity">
    <reaction evidence="9">
        <text>XMP + L-glutamine + ATP + H2O = GMP + L-glutamate + AMP + diphosphate + 2 H(+)</text>
        <dbReference type="Rhea" id="RHEA:11680"/>
        <dbReference type="ChEBI" id="CHEBI:15377"/>
        <dbReference type="ChEBI" id="CHEBI:15378"/>
        <dbReference type="ChEBI" id="CHEBI:29985"/>
        <dbReference type="ChEBI" id="CHEBI:30616"/>
        <dbReference type="ChEBI" id="CHEBI:33019"/>
        <dbReference type="ChEBI" id="CHEBI:57464"/>
        <dbReference type="ChEBI" id="CHEBI:58115"/>
        <dbReference type="ChEBI" id="CHEBI:58359"/>
        <dbReference type="ChEBI" id="CHEBI:456215"/>
        <dbReference type="EC" id="6.3.5.2"/>
    </reaction>
</comment>
<dbReference type="Pfam" id="PF02540">
    <property type="entry name" value="NAD_synthase"/>
    <property type="match status" value="1"/>
</dbReference>